<protein>
    <recommendedName>
        <fullName evidence="1">mRNA interferase</fullName>
        <ecNumber evidence="1">3.1.-.-</ecNumber>
    </recommendedName>
</protein>
<dbReference type="STRING" id="1817864.A2Z21_10095"/>
<dbReference type="AlphaFoldDB" id="A0A1F5UNI2"/>
<dbReference type="EMBL" id="MFGX01000132">
    <property type="protein sequence ID" value="OGF52660.1"/>
    <property type="molecule type" value="Genomic_DNA"/>
</dbReference>
<gene>
    <name evidence="2" type="ORF">A2Z21_10095</name>
</gene>
<evidence type="ECO:0000313" key="2">
    <source>
        <dbReference type="EMBL" id="OGF52660.1"/>
    </source>
</evidence>
<dbReference type="GO" id="GO:0016787">
    <property type="term" value="F:hydrolase activity"/>
    <property type="evidence" value="ECO:0007669"/>
    <property type="project" value="UniProtKB-KW"/>
</dbReference>
<comment type="caution">
    <text evidence="2">The sequence shown here is derived from an EMBL/GenBank/DDBJ whole genome shotgun (WGS) entry which is preliminary data.</text>
</comment>
<keyword evidence="1" id="KW-0255">Endonuclease</keyword>
<dbReference type="PANTHER" id="PTHR33988">
    <property type="entry name" value="ENDORIBONUCLEASE MAZF-RELATED"/>
    <property type="match status" value="1"/>
</dbReference>
<sequence>MASPAPRRGEVYLVRLNPQEGSEQAGTRQVVVVSRDAINLHSPVIVICPLTNATHVLELYPSDVRVRAPEGGLRKDSVVLTGQVRAIAKSRLVRRLGELQPRILQQVEQALKITLGMS</sequence>
<dbReference type="PIRSF" id="PIRSF033490">
    <property type="entry name" value="MazF"/>
    <property type="match status" value="1"/>
</dbReference>
<comment type="similarity">
    <text evidence="1">Belongs to the PemK/MazF family.</text>
</comment>
<dbReference type="GO" id="GO:0016075">
    <property type="term" value="P:rRNA catabolic process"/>
    <property type="evidence" value="ECO:0007669"/>
    <property type="project" value="TreeGrafter"/>
</dbReference>
<evidence type="ECO:0000313" key="3">
    <source>
        <dbReference type="Proteomes" id="UP000179157"/>
    </source>
</evidence>
<dbReference type="InterPro" id="IPR003477">
    <property type="entry name" value="PemK-like"/>
</dbReference>
<keyword evidence="1" id="KW-0378">Hydrolase</keyword>
<dbReference type="Proteomes" id="UP000179157">
    <property type="component" value="Unassembled WGS sequence"/>
</dbReference>
<keyword evidence="1" id="KW-0540">Nuclease</keyword>
<dbReference type="Pfam" id="PF02452">
    <property type="entry name" value="PemK_toxin"/>
    <property type="match status" value="1"/>
</dbReference>
<accession>A0A1F5UNI2</accession>
<dbReference type="GO" id="GO:0003677">
    <property type="term" value="F:DNA binding"/>
    <property type="evidence" value="ECO:0007669"/>
    <property type="project" value="InterPro"/>
</dbReference>
<evidence type="ECO:0000256" key="1">
    <source>
        <dbReference type="PIRNR" id="PIRNR033490"/>
    </source>
</evidence>
<name>A0A1F5UNI2_FRAXR</name>
<dbReference type="GO" id="GO:0006402">
    <property type="term" value="P:mRNA catabolic process"/>
    <property type="evidence" value="ECO:0007669"/>
    <property type="project" value="TreeGrafter"/>
</dbReference>
<proteinExistence type="inferred from homology"/>
<comment type="function">
    <text evidence="1">Toxic component of a type II toxin-antitoxin (TA) system.</text>
</comment>
<reference evidence="2 3" key="1">
    <citation type="journal article" date="2016" name="Nat. Commun.">
        <title>Thousands of microbial genomes shed light on interconnected biogeochemical processes in an aquifer system.</title>
        <authorList>
            <person name="Anantharaman K."/>
            <person name="Brown C.T."/>
            <person name="Hug L.A."/>
            <person name="Sharon I."/>
            <person name="Castelle C.J."/>
            <person name="Probst A.J."/>
            <person name="Thomas B.C."/>
            <person name="Singh A."/>
            <person name="Wilkins M.J."/>
            <person name="Karaoz U."/>
            <person name="Brodie E.L."/>
            <person name="Williams K.H."/>
            <person name="Hubbard S.S."/>
            <person name="Banfield J.F."/>
        </authorList>
    </citation>
    <scope>NUCLEOTIDE SEQUENCE [LARGE SCALE GENOMIC DNA]</scope>
    <source>
        <strain evidence="3">RBG_16_55_9</strain>
    </source>
</reference>
<dbReference type="SUPFAM" id="SSF50118">
    <property type="entry name" value="Cell growth inhibitor/plasmid maintenance toxic component"/>
    <property type="match status" value="1"/>
</dbReference>
<dbReference type="Gene3D" id="2.30.30.110">
    <property type="match status" value="1"/>
</dbReference>
<dbReference type="InterPro" id="IPR011067">
    <property type="entry name" value="Plasmid_toxin/cell-grow_inhib"/>
</dbReference>
<organism evidence="2 3">
    <name type="scientific">Fraserbacteria sp. (strain RBG_16_55_9)</name>
    <dbReference type="NCBI Taxonomy" id="1817864"/>
    <lineage>
        <taxon>Bacteria</taxon>
        <taxon>Candidatus Fraseribacteriota</taxon>
    </lineage>
</organism>
<dbReference type="EC" id="3.1.-.-" evidence="1"/>
<dbReference type="GO" id="GO:0004521">
    <property type="term" value="F:RNA endonuclease activity"/>
    <property type="evidence" value="ECO:0007669"/>
    <property type="project" value="TreeGrafter"/>
</dbReference>